<dbReference type="Pfam" id="PF01551">
    <property type="entry name" value="Peptidase_M23"/>
    <property type="match status" value="1"/>
</dbReference>
<keyword evidence="5" id="KW-1185">Reference proteome</keyword>
<dbReference type="PROSITE" id="PS51782">
    <property type="entry name" value="LYSM"/>
    <property type="match status" value="1"/>
</dbReference>
<dbReference type="Gene3D" id="3.10.350.10">
    <property type="entry name" value="LysM domain"/>
    <property type="match status" value="1"/>
</dbReference>
<organism evidence="4 5">
    <name type="scientific">Rhabdobacter roseus</name>
    <dbReference type="NCBI Taxonomy" id="1655419"/>
    <lineage>
        <taxon>Bacteria</taxon>
        <taxon>Pseudomonadati</taxon>
        <taxon>Bacteroidota</taxon>
        <taxon>Cytophagia</taxon>
        <taxon>Cytophagales</taxon>
        <taxon>Cytophagaceae</taxon>
        <taxon>Rhabdobacter</taxon>
    </lineage>
</organism>
<keyword evidence="2" id="KW-0732">Signal</keyword>
<dbReference type="SMART" id="SM00257">
    <property type="entry name" value="LysM"/>
    <property type="match status" value="1"/>
</dbReference>
<dbReference type="Gene3D" id="2.70.70.10">
    <property type="entry name" value="Glucose Permease (Domain IIA)"/>
    <property type="match status" value="1"/>
</dbReference>
<evidence type="ECO:0000256" key="1">
    <source>
        <dbReference type="SAM" id="MobiDB-lite"/>
    </source>
</evidence>
<protein>
    <submittedName>
        <fullName evidence="4">Murein DD-endopeptidase MepM/ murein hydrolase activator NlpD</fullName>
    </submittedName>
</protein>
<accession>A0A840TG55</accession>
<name>A0A840TG55_9BACT</name>
<dbReference type="InterPro" id="IPR011055">
    <property type="entry name" value="Dup_hybrid_motif"/>
</dbReference>
<reference evidence="4 5" key="1">
    <citation type="submission" date="2020-08" db="EMBL/GenBank/DDBJ databases">
        <title>Genomic Encyclopedia of Type Strains, Phase IV (KMG-IV): sequencing the most valuable type-strain genomes for metagenomic binning, comparative biology and taxonomic classification.</title>
        <authorList>
            <person name="Goeker M."/>
        </authorList>
    </citation>
    <scope>NUCLEOTIDE SEQUENCE [LARGE SCALE GENOMIC DNA]</scope>
    <source>
        <strain evidence="4 5">DSM 105074</strain>
    </source>
</reference>
<evidence type="ECO:0000313" key="4">
    <source>
        <dbReference type="EMBL" id="MBB5283146.1"/>
    </source>
</evidence>
<proteinExistence type="predicted"/>
<feature type="signal peptide" evidence="2">
    <location>
        <begin position="1"/>
        <end position="24"/>
    </location>
</feature>
<dbReference type="CDD" id="cd12797">
    <property type="entry name" value="M23_peptidase"/>
    <property type="match status" value="1"/>
</dbReference>
<dbReference type="CDD" id="cd00118">
    <property type="entry name" value="LysM"/>
    <property type="match status" value="1"/>
</dbReference>
<dbReference type="InterPro" id="IPR016047">
    <property type="entry name" value="M23ase_b-sheet_dom"/>
</dbReference>
<dbReference type="AlphaFoldDB" id="A0A840TG55"/>
<feature type="region of interest" description="Disordered" evidence="1">
    <location>
        <begin position="29"/>
        <end position="50"/>
    </location>
</feature>
<gene>
    <name evidence="4" type="ORF">HNQ92_001272</name>
</gene>
<dbReference type="Proteomes" id="UP000557307">
    <property type="component" value="Unassembled WGS sequence"/>
</dbReference>
<dbReference type="PANTHER" id="PTHR21666:SF270">
    <property type="entry name" value="MUREIN HYDROLASE ACTIVATOR ENVC"/>
    <property type="match status" value="1"/>
</dbReference>
<feature type="compositionally biased region" description="Polar residues" evidence="1">
    <location>
        <begin position="35"/>
        <end position="47"/>
    </location>
</feature>
<evidence type="ECO:0000259" key="3">
    <source>
        <dbReference type="PROSITE" id="PS51782"/>
    </source>
</evidence>
<feature type="chain" id="PRO_5032986020" evidence="2">
    <location>
        <begin position="25"/>
        <end position="362"/>
    </location>
</feature>
<dbReference type="InterPro" id="IPR050570">
    <property type="entry name" value="Cell_wall_metabolism_enzyme"/>
</dbReference>
<dbReference type="SUPFAM" id="SSF51261">
    <property type="entry name" value="Duplicated hybrid motif"/>
    <property type="match status" value="1"/>
</dbReference>
<feature type="domain" description="LysM" evidence="3">
    <location>
        <begin position="317"/>
        <end position="361"/>
    </location>
</feature>
<dbReference type="InterPro" id="IPR036779">
    <property type="entry name" value="LysM_dom_sf"/>
</dbReference>
<keyword evidence="4" id="KW-0378">Hydrolase</keyword>
<evidence type="ECO:0000256" key="2">
    <source>
        <dbReference type="SAM" id="SignalP"/>
    </source>
</evidence>
<dbReference type="PANTHER" id="PTHR21666">
    <property type="entry name" value="PEPTIDASE-RELATED"/>
    <property type="match status" value="1"/>
</dbReference>
<sequence length="362" mass="40989">MKKKLLIGCWCLVVCLVVSWDTNAQERGKFKKNPQIKQSGTNTHTPNPNFPAVEPQASPEADFKVETSTINFQSQFEPAKPLNPVVSEDTSTIDEGETSVLEVVDSMMVGDEWVKIADYYVIWDSRTIDPYNMNPLEFDETIDLKLYDPAENRFWNLPLEGARTTSNFGFRWGRWHNGTDLNLDTGDPIYSTYDGMVRIVAWDGSGYGRFVMVRHYNGLETLYGHMSKPMVESGQMVKAGDLLGLGGSTGRSTGPHLHYENRYEGNPFDPKHIFDWENQQIRSDHFLLTARVWDHLRGRSSKSEYEAGDKPAYSRTLLHKVRSGETLSSIASRYGLSASALAKKNHISLRSTLRVGQKLRVK</sequence>
<dbReference type="RefSeq" id="WP_184172285.1">
    <property type="nucleotide sequence ID" value="NZ_JACHGF010000002.1"/>
</dbReference>
<dbReference type="Pfam" id="PF01476">
    <property type="entry name" value="LysM"/>
    <property type="match status" value="1"/>
</dbReference>
<dbReference type="GO" id="GO:0004222">
    <property type="term" value="F:metalloendopeptidase activity"/>
    <property type="evidence" value="ECO:0007669"/>
    <property type="project" value="TreeGrafter"/>
</dbReference>
<comment type="caution">
    <text evidence="4">The sequence shown here is derived from an EMBL/GenBank/DDBJ whole genome shotgun (WGS) entry which is preliminary data.</text>
</comment>
<evidence type="ECO:0000313" key="5">
    <source>
        <dbReference type="Proteomes" id="UP000557307"/>
    </source>
</evidence>
<dbReference type="InterPro" id="IPR018392">
    <property type="entry name" value="LysM"/>
</dbReference>
<dbReference type="SUPFAM" id="SSF54106">
    <property type="entry name" value="LysM domain"/>
    <property type="match status" value="1"/>
</dbReference>
<dbReference type="EMBL" id="JACHGF010000002">
    <property type="protein sequence ID" value="MBB5283146.1"/>
    <property type="molecule type" value="Genomic_DNA"/>
</dbReference>